<name>A0A0K0DD49_ANGCA</name>
<keyword evidence="2" id="KW-1185">Reference proteome</keyword>
<dbReference type="AlphaFoldDB" id="A0A0K0DD49"/>
<evidence type="ECO:0000313" key="2">
    <source>
        <dbReference type="Proteomes" id="UP000035642"/>
    </source>
</evidence>
<reference evidence="3" key="2">
    <citation type="submission" date="2017-02" db="UniProtKB">
        <authorList>
            <consortium name="WormBaseParasite"/>
        </authorList>
    </citation>
    <scope>IDENTIFICATION</scope>
</reference>
<organism evidence="2 3">
    <name type="scientific">Angiostrongylus cantonensis</name>
    <name type="common">Rat lungworm</name>
    <dbReference type="NCBI Taxonomy" id="6313"/>
    <lineage>
        <taxon>Eukaryota</taxon>
        <taxon>Metazoa</taxon>
        <taxon>Ecdysozoa</taxon>
        <taxon>Nematoda</taxon>
        <taxon>Chromadorea</taxon>
        <taxon>Rhabditida</taxon>
        <taxon>Rhabditina</taxon>
        <taxon>Rhabditomorpha</taxon>
        <taxon>Strongyloidea</taxon>
        <taxon>Metastrongylidae</taxon>
        <taxon>Angiostrongylus</taxon>
    </lineage>
</organism>
<proteinExistence type="predicted"/>
<sequence length="110" mass="11953">FSVIANSILQFDEDKEEEKEQPTETSSSSVFTEELPIDMQENKTDVGMDVNAVEVTSPTPTEPVIVVDNTSDDASDNSIKAELKDEVKSSAASVVLSSTLFFAFTSMLLI</sequence>
<evidence type="ECO:0000313" key="3">
    <source>
        <dbReference type="WBParaSite" id="ACAC_0000859101-mRNA-1"/>
    </source>
</evidence>
<protein>
    <submittedName>
        <fullName evidence="3">Ovule protein</fullName>
    </submittedName>
</protein>
<reference evidence="2" key="1">
    <citation type="submission" date="2012-09" db="EMBL/GenBank/DDBJ databases">
        <authorList>
            <person name="Martin A.A."/>
        </authorList>
    </citation>
    <scope>NUCLEOTIDE SEQUENCE</scope>
</reference>
<dbReference type="STRING" id="6313.A0A0K0DD49"/>
<feature type="compositionally biased region" description="Low complexity" evidence="1">
    <location>
        <begin position="23"/>
        <end position="34"/>
    </location>
</feature>
<accession>A0A0K0DD49</accession>
<feature type="region of interest" description="Disordered" evidence="1">
    <location>
        <begin position="11"/>
        <end position="34"/>
    </location>
</feature>
<evidence type="ECO:0000256" key="1">
    <source>
        <dbReference type="SAM" id="MobiDB-lite"/>
    </source>
</evidence>
<dbReference type="Proteomes" id="UP000035642">
    <property type="component" value="Unassembled WGS sequence"/>
</dbReference>
<dbReference type="WBParaSite" id="ACAC_0000859101-mRNA-1">
    <property type="protein sequence ID" value="ACAC_0000859101-mRNA-1"/>
    <property type="gene ID" value="ACAC_0000859101"/>
</dbReference>